<comment type="caution">
    <text evidence="2">The sequence shown here is derived from an EMBL/GenBank/DDBJ whole genome shotgun (WGS) entry which is preliminary data.</text>
</comment>
<evidence type="ECO:0000313" key="3">
    <source>
        <dbReference type="Proteomes" id="UP000620139"/>
    </source>
</evidence>
<keyword evidence="1" id="KW-0812">Transmembrane</keyword>
<feature type="transmembrane region" description="Helical" evidence="1">
    <location>
        <begin position="7"/>
        <end position="25"/>
    </location>
</feature>
<name>A0A931IY87_9BURK</name>
<keyword evidence="1" id="KW-1133">Transmembrane helix</keyword>
<dbReference type="RefSeq" id="WP_198099615.1">
    <property type="nucleotide sequence ID" value="NZ_JAEDAL010000001.1"/>
</dbReference>
<proteinExistence type="predicted"/>
<organism evidence="2 3">
    <name type="scientific">Inhella gelatinilytica</name>
    <dbReference type="NCBI Taxonomy" id="2795030"/>
    <lineage>
        <taxon>Bacteria</taxon>
        <taxon>Pseudomonadati</taxon>
        <taxon>Pseudomonadota</taxon>
        <taxon>Betaproteobacteria</taxon>
        <taxon>Burkholderiales</taxon>
        <taxon>Sphaerotilaceae</taxon>
        <taxon>Inhella</taxon>
    </lineage>
</organism>
<dbReference type="Proteomes" id="UP000620139">
    <property type="component" value="Unassembled WGS sequence"/>
</dbReference>
<keyword evidence="1" id="KW-0472">Membrane</keyword>
<accession>A0A931IY87</accession>
<evidence type="ECO:0000313" key="2">
    <source>
        <dbReference type="EMBL" id="MBH9552031.1"/>
    </source>
</evidence>
<reference evidence="2" key="1">
    <citation type="submission" date="2020-12" db="EMBL/GenBank/DDBJ databases">
        <title>The genome sequence of Inhella sp. 4Y17.</title>
        <authorList>
            <person name="Liu Y."/>
        </authorList>
    </citation>
    <scope>NUCLEOTIDE SEQUENCE</scope>
    <source>
        <strain evidence="2">4Y10</strain>
    </source>
</reference>
<gene>
    <name evidence="2" type="ORF">I7X43_04125</name>
</gene>
<dbReference type="AlphaFoldDB" id="A0A931IY87"/>
<evidence type="ECO:0000256" key="1">
    <source>
        <dbReference type="SAM" id="Phobius"/>
    </source>
</evidence>
<keyword evidence="3" id="KW-1185">Reference proteome</keyword>
<sequence>MTNRTTFYGLIAMGALSLLAYFWFYPAEPQLTQAPATPQPAAMEMTWQAVRADDAPSTAAPTGQIAEQSAARKIFKKYIDRSESFPALLHHAIWSKDPLELEVAKLYLESCGSLPASATQGQLDKGQARLAGVDPTTKVGRARDRFVAFCAHMVGPITGLDRNLIHSFFAARHAVFGENGAMHANLGSTAAAVRDAAQQKSSPLLMSRLSGGTIEEQNQFMAESGLLSLEEQKKWPIAYGAISSALADAACRRWGDCDEEARQMGVCRSTGLCGDEPLAAKLARSYEQDKGLGPKFGFKGSLPDWQEFVSRSERFLDKLGGGG</sequence>
<protein>
    <submittedName>
        <fullName evidence="2">Uncharacterized protein</fullName>
    </submittedName>
</protein>
<dbReference type="EMBL" id="JAEDAL010000001">
    <property type="protein sequence ID" value="MBH9552031.1"/>
    <property type="molecule type" value="Genomic_DNA"/>
</dbReference>